<gene>
    <name evidence="3" type="primary">cnhA</name>
    <name evidence="3" type="ORF">SRT_02440</name>
</gene>
<dbReference type="AlphaFoldDB" id="A0A1L7LH23"/>
<dbReference type="KEGG" id="strg:SRT_02440"/>
<evidence type="ECO:0000256" key="1">
    <source>
        <dbReference type="ARBA" id="ARBA00010613"/>
    </source>
</evidence>
<proteinExistence type="inferred from homology"/>
<dbReference type="EMBL" id="AP014612">
    <property type="protein sequence ID" value="BAQ23505.1"/>
    <property type="molecule type" value="Genomic_DNA"/>
</dbReference>
<dbReference type="PROSITE" id="PS50263">
    <property type="entry name" value="CN_HYDROLASE"/>
    <property type="match status" value="1"/>
</dbReference>
<reference evidence="3 4" key="1">
    <citation type="journal article" date="2016" name="Microbiol. Immunol.">
        <title>Complete genome sequence of Streptococcus troglodytae TKU31 isolated from the oral cavity of a chimpanzee (Pan troglodytes).</title>
        <authorList>
            <person name="Okamoto M."/>
            <person name="Naito M."/>
            <person name="Miyanohara M."/>
            <person name="Imai S."/>
            <person name="Nomura Y."/>
            <person name="Saito W."/>
            <person name="Momoi Y."/>
            <person name="Takada K."/>
            <person name="Miyabe-Nishiwaki T."/>
            <person name="Tomonaga M."/>
            <person name="Hanada N."/>
        </authorList>
    </citation>
    <scope>NUCLEOTIDE SEQUENCE [LARGE SCALE GENOMIC DNA]</scope>
    <source>
        <strain evidence="4">TKU 31</strain>
    </source>
</reference>
<dbReference type="GO" id="GO:0016787">
    <property type="term" value="F:hydrolase activity"/>
    <property type="evidence" value="ECO:0007669"/>
    <property type="project" value="UniProtKB-KW"/>
</dbReference>
<evidence type="ECO:0000313" key="4">
    <source>
        <dbReference type="Proteomes" id="UP000217758"/>
    </source>
</evidence>
<dbReference type="CDD" id="cd07583">
    <property type="entry name" value="nitrilase_5"/>
    <property type="match status" value="1"/>
</dbReference>
<dbReference type="Pfam" id="PF00795">
    <property type="entry name" value="CN_hydrolase"/>
    <property type="match status" value="1"/>
</dbReference>
<name>A0A1L7LH23_9STRE</name>
<dbReference type="PANTHER" id="PTHR23088">
    <property type="entry name" value="NITRILASE-RELATED"/>
    <property type="match status" value="1"/>
</dbReference>
<feature type="domain" description="CN hydrolase" evidence="2">
    <location>
        <begin position="1"/>
        <end position="237"/>
    </location>
</feature>
<dbReference type="SUPFAM" id="SSF56317">
    <property type="entry name" value="Carbon-nitrogen hydrolase"/>
    <property type="match status" value="1"/>
</dbReference>
<accession>A0A1L7LH23</accession>
<dbReference type="InterPro" id="IPR003010">
    <property type="entry name" value="C-N_Hydrolase"/>
</dbReference>
<protein>
    <submittedName>
        <fullName evidence="3">Carbon-nitrogen hydrolase</fullName>
    </submittedName>
</protein>
<organism evidence="3 4">
    <name type="scientific">Streptococcus troglodytae</name>
    <dbReference type="NCBI Taxonomy" id="1111760"/>
    <lineage>
        <taxon>Bacteria</taxon>
        <taxon>Bacillati</taxon>
        <taxon>Bacillota</taxon>
        <taxon>Bacilli</taxon>
        <taxon>Lactobacillales</taxon>
        <taxon>Streptococcaceae</taxon>
        <taxon>Streptococcus</taxon>
    </lineage>
</organism>
<evidence type="ECO:0000259" key="2">
    <source>
        <dbReference type="PROSITE" id="PS50263"/>
    </source>
</evidence>
<keyword evidence="4" id="KW-1185">Reference proteome</keyword>
<dbReference type="Proteomes" id="UP000217758">
    <property type="component" value="Chromosome"/>
</dbReference>
<dbReference type="InterPro" id="IPR036526">
    <property type="entry name" value="C-N_Hydrolase_sf"/>
</dbReference>
<keyword evidence="3" id="KW-0378">Hydrolase</keyword>
<comment type="similarity">
    <text evidence="1">Belongs to the carbon-nitrogen hydrolase superfamily. NIT1/NIT2 family.</text>
</comment>
<dbReference type="RefSeq" id="WP_128832776.1">
    <property type="nucleotide sequence ID" value="NZ_AP014612.1"/>
</dbReference>
<dbReference type="PANTHER" id="PTHR23088:SF27">
    <property type="entry name" value="DEAMINATED GLUTATHIONE AMIDASE"/>
    <property type="match status" value="1"/>
</dbReference>
<evidence type="ECO:0000313" key="3">
    <source>
        <dbReference type="EMBL" id="BAQ23505.1"/>
    </source>
</evidence>
<sequence>MKISLLQLDIKDGQPHVNQANVQNLLQEALLEEPDVIVLPELWNSGYALDKLEEIADEDGKANRSWLSQFAEKHGVTLVAGSVATKRKGHFYNTAYSFSSKGQLINTYDKVHLFGLMAEDEFLTAGQRESHFQIGTVGASHVICYDIRFPEWIRHLMSQDAALLFVSAQWPSSRIEQWKILLQARAIENQAFVIAVNRVGKGLKDQFDGHSLIIDPLGRILLEANDCEGIFSAQIDLSQVKKVRGQIPVFKDRHLELY</sequence>
<dbReference type="Gene3D" id="3.60.110.10">
    <property type="entry name" value="Carbon-nitrogen hydrolase"/>
    <property type="match status" value="1"/>
</dbReference>